<feature type="compositionally biased region" description="Polar residues" evidence="1">
    <location>
        <begin position="29"/>
        <end position="67"/>
    </location>
</feature>
<reference evidence="2" key="1">
    <citation type="journal article" date="2017" name="Mycologia">
        <title>Fusarium algeriense, sp. nov., a novel toxigenic crown rot pathogen of durum wheat from Algeria is nested in the Fusarium burgessii species complex.</title>
        <authorList>
            <person name="Laraba I."/>
            <person name="Keddad A."/>
            <person name="Boureghda H."/>
            <person name="Abdallah N."/>
            <person name="Vaughan M.M."/>
            <person name="Proctor R.H."/>
            <person name="Busman M."/>
            <person name="O'Donnell K."/>
        </authorList>
    </citation>
    <scope>NUCLEOTIDE SEQUENCE</scope>
    <source>
        <strain evidence="2">NRRL 25174</strain>
    </source>
</reference>
<evidence type="ECO:0000256" key="1">
    <source>
        <dbReference type="SAM" id="MobiDB-lite"/>
    </source>
</evidence>
<dbReference type="AlphaFoldDB" id="A0A9P5AVD3"/>
<accession>A0A9P5AVD3</accession>
<gene>
    <name evidence="2" type="ORF">FBEOM_729</name>
</gene>
<comment type="caution">
    <text evidence="2">The sequence shown here is derived from an EMBL/GenBank/DDBJ whole genome shotgun (WGS) entry which is preliminary data.</text>
</comment>
<organism evidence="2 3">
    <name type="scientific">Fusarium beomiforme</name>
    <dbReference type="NCBI Taxonomy" id="44412"/>
    <lineage>
        <taxon>Eukaryota</taxon>
        <taxon>Fungi</taxon>
        <taxon>Dikarya</taxon>
        <taxon>Ascomycota</taxon>
        <taxon>Pezizomycotina</taxon>
        <taxon>Sordariomycetes</taxon>
        <taxon>Hypocreomycetidae</taxon>
        <taxon>Hypocreales</taxon>
        <taxon>Nectriaceae</taxon>
        <taxon>Fusarium</taxon>
        <taxon>Fusarium burgessii species complex</taxon>
    </lineage>
</organism>
<evidence type="ECO:0000313" key="2">
    <source>
        <dbReference type="EMBL" id="KAF4345227.1"/>
    </source>
</evidence>
<dbReference type="OrthoDB" id="5106484at2759"/>
<sequence length="271" mass="30106">MDTKVVKDKPAEDRPPSGTNLEDFASDGVSPTSRPRAQNDTETLSPGRSISQLHTEQPTSRQCSATGPATPILASSPPPPPYRDKDDFRVPVGKWNQTLPKSDSKRKKEEGGDEDDNDESPEKSSPRKLTKRDKARLCDAPAYLAIGLSDNGASKVLFQYKDDSGQMATSEYIDWDTTSDVKALKRRALAKRERNERDLIRDFNKKRLTITARNYIIEAAAAGFTEGCRPSIASPQVIELAKPVSTLDAFEKVTRENMEIIEELRTLLGRK</sequence>
<protein>
    <submittedName>
        <fullName evidence="2">Uncharacterized protein</fullName>
    </submittedName>
</protein>
<evidence type="ECO:0000313" key="3">
    <source>
        <dbReference type="Proteomes" id="UP000730481"/>
    </source>
</evidence>
<proteinExistence type="predicted"/>
<feature type="region of interest" description="Disordered" evidence="1">
    <location>
        <begin position="1"/>
        <end position="133"/>
    </location>
</feature>
<dbReference type="EMBL" id="PVQB02000029">
    <property type="protein sequence ID" value="KAF4345227.1"/>
    <property type="molecule type" value="Genomic_DNA"/>
</dbReference>
<feature type="compositionally biased region" description="Basic and acidic residues" evidence="1">
    <location>
        <begin position="1"/>
        <end position="15"/>
    </location>
</feature>
<reference evidence="2" key="2">
    <citation type="submission" date="2020-02" db="EMBL/GenBank/DDBJ databases">
        <title>Identification and distribution of gene clusters putatively required for synthesis of sphingolipid metabolism inhibitors in phylogenetically diverse species of the filamentous fungus Fusarium.</title>
        <authorList>
            <person name="Kim H.-S."/>
            <person name="Busman M."/>
            <person name="Brown D.W."/>
            <person name="Divon H."/>
            <person name="Uhlig S."/>
            <person name="Proctor R.H."/>
        </authorList>
    </citation>
    <scope>NUCLEOTIDE SEQUENCE</scope>
    <source>
        <strain evidence="2">NRRL 25174</strain>
    </source>
</reference>
<keyword evidence="3" id="KW-1185">Reference proteome</keyword>
<name>A0A9P5AVD3_9HYPO</name>
<dbReference type="Proteomes" id="UP000730481">
    <property type="component" value="Unassembled WGS sequence"/>
</dbReference>